<feature type="domain" description="Lumazine-binding" evidence="11">
    <location>
        <begin position="1"/>
        <end position="98"/>
    </location>
</feature>
<organism evidence="12 13">
    <name type="scientific">Mailhella massiliensis</name>
    <dbReference type="NCBI Taxonomy" id="1903261"/>
    <lineage>
        <taxon>Bacteria</taxon>
        <taxon>Pseudomonadati</taxon>
        <taxon>Thermodesulfobacteriota</taxon>
        <taxon>Desulfovibrionia</taxon>
        <taxon>Desulfovibrionales</taxon>
        <taxon>Desulfovibrionaceae</taxon>
        <taxon>Mailhella</taxon>
    </lineage>
</organism>
<keyword evidence="8" id="KW-0677">Repeat</keyword>
<keyword evidence="6" id="KW-0686">Riboflavin biosynthesis</keyword>
<dbReference type="NCBIfam" id="TIGR00187">
    <property type="entry name" value="ribE"/>
    <property type="match status" value="1"/>
</dbReference>
<dbReference type="InterPro" id="IPR001783">
    <property type="entry name" value="Lumazine-bd"/>
</dbReference>
<comment type="pathway">
    <text evidence="3">Cofactor biosynthesis; riboflavin biosynthesis; riboflavin from 2-hydroxy-3-oxobutyl phosphate and 5-amino-6-(D-ribitylamino)uracil: step 2/2.</text>
</comment>
<dbReference type="EC" id="2.5.1.9" evidence="4 9"/>
<gene>
    <name evidence="12" type="ORF">K8W16_01910</name>
</gene>
<sequence length="222" mass="24058">MFTGLIEGQGRIEGMERRGGDMLFRFHPLFAWAAPEIGESVACNGVCLTMETWIASGPSFTAFASAETLSCSNLGGLSVGGLVNMERAMAMGERFGGHIVSGHVDTVARVESVRPVGDSRCIRLTFAEEWSSQIVPKGSVTLDGISLTVNDCGPGFLEVNIIPETWRVTTVASWKAGSCVNLETDIIGKYVKHLMQPYAGSRNKAPEERVTMDFLRRNGFGF</sequence>
<dbReference type="InterPro" id="IPR026017">
    <property type="entry name" value="Lumazine-bd_dom"/>
</dbReference>
<evidence type="ECO:0000256" key="3">
    <source>
        <dbReference type="ARBA" id="ARBA00004887"/>
    </source>
</evidence>
<dbReference type="CDD" id="cd00402">
    <property type="entry name" value="Riboflavin_synthase_like"/>
    <property type="match status" value="1"/>
</dbReference>
<evidence type="ECO:0000256" key="1">
    <source>
        <dbReference type="ARBA" id="ARBA00000968"/>
    </source>
</evidence>
<dbReference type="Proteomes" id="UP000698963">
    <property type="component" value="Unassembled WGS sequence"/>
</dbReference>
<dbReference type="PIRSF" id="PIRSF000498">
    <property type="entry name" value="Riboflavin_syn_A"/>
    <property type="match status" value="1"/>
</dbReference>
<reference evidence="12" key="1">
    <citation type="journal article" date="2021" name="PeerJ">
        <title>Extensive microbial diversity within the chicken gut microbiome revealed by metagenomics and culture.</title>
        <authorList>
            <person name="Gilroy R."/>
            <person name="Ravi A."/>
            <person name="Getino M."/>
            <person name="Pursley I."/>
            <person name="Horton D.L."/>
            <person name="Alikhan N.F."/>
            <person name="Baker D."/>
            <person name="Gharbi K."/>
            <person name="Hall N."/>
            <person name="Watson M."/>
            <person name="Adriaenssens E.M."/>
            <person name="Foster-Nyarko E."/>
            <person name="Jarju S."/>
            <person name="Secka A."/>
            <person name="Antonio M."/>
            <person name="Oren A."/>
            <person name="Chaudhuri R.R."/>
            <person name="La Ragione R."/>
            <person name="Hildebrand F."/>
            <person name="Pallen M.J."/>
        </authorList>
    </citation>
    <scope>NUCLEOTIDE SEQUENCE</scope>
    <source>
        <strain evidence="12">ChiGjej2B2-19336</strain>
    </source>
</reference>
<comment type="caution">
    <text evidence="12">The sequence shown here is derived from an EMBL/GenBank/DDBJ whole genome shotgun (WGS) entry which is preliminary data.</text>
</comment>
<dbReference type="RefSeq" id="WP_304120675.1">
    <property type="nucleotide sequence ID" value="NZ_DYZA01000034.1"/>
</dbReference>
<dbReference type="GO" id="GO:0009231">
    <property type="term" value="P:riboflavin biosynthetic process"/>
    <property type="evidence" value="ECO:0007669"/>
    <property type="project" value="UniProtKB-KW"/>
</dbReference>
<comment type="function">
    <text evidence="2">Catalyzes the dismutation of two molecules of 6,7-dimethyl-8-ribityllumazine, resulting in the formation of riboflavin and 5-amino-6-(D-ribitylamino)uracil.</text>
</comment>
<comment type="catalytic activity">
    <reaction evidence="1">
        <text>2 6,7-dimethyl-8-(1-D-ribityl)lumazine + H(+) = 5-amino-6-(D-ribitylamino)uracil + riboflavin</text>
        <dbReference type="Rhea" id="RHEA:20772"/>
        <dbReference type="ChEBI" id="CHEBI:15378"/>
        <dbReference type="ChEBI" id="CHEBI:15934"/>
        <dbReference type="ChEBI" id="CHEBI:57986"/>
        <dbReference type="ChEBI" id="CHEBI:58201"/>
        <dbReference type="EC" id="2.5.1.9"/>
    </reaction>
</comment>
<evidence type="ECO:0000256" key="2">
    <source>
        <dbReference type="ARBA" id="ARBA00002803"/>
    </source>
</evidence>
<feature type="repeat" description="Lumazine-binding" evidence="10">
    <location>
        <begin position="1"/>
        <end position="98"/>
    </location>
</feature>
<evidence type="ECO:0000256" key="5">
    <source>
        <dbReference type="ARBA" id="ARBA00013950"/>
    </source>
</evidence>
<dbReference type="GO" id="GO:0004746">
    <property type="term" value="F:riboflavin synthase activity"/>
    <property type="evidence" value="ECO:0007669"/>
    <property type="project" value="UniProtKB-UniRule"/>
</dbReference>
<dbReference type="InterPro" id="IPR017938">
    <property type="entry name" value="Riboflavin_synthase-like_b-brl"/>
</dbReference>
<feature type="domain" description="Lumazine-binding" evidence="11">
    <location>
        <begin position="99"/>
        <end position="195"/>
    </location>
</feature>
<evidence type="ECO:0000256" key="6">
    <source>
        <dbReference type="ARBA" id="ARBA00022619"/>
    </source>
</evidence>
<keyword evidence="7 12" id="KW-0808">Transferase</keyword>
<evidence type="ECO:0000259" key="11">
    <source>
        <dbReference type="PROSITE" id="PS51177"/>
    </source>
</evidence>
<evidence type="ECO:0000313" key="12">
    <source>
        <dbReference type="EMBL" id="HJD96388.1"/>
    </source>
</evidence>
<feature type="repeat" description="Lumazine-binding" evidence="10">
    <location>
        <begin position="99"/>
        <end position="195"/>
    </location>
</feature>
<evidence type="ECO:0000256" key="9">
    <source>
        <dbReference type="NCBIfam" id="TIGR00187"/>
    </source>
</evidence>
<dbReference type="NCBIfam" id="NF006767">
    <property type="entry name" value="PRK09289.1"/>
    <property type="match status" value="1"/>
</dbReference>
<reference evidence="12" key="2">
    <citation type="submission" date="2021-09" db="EMBL/GenBank/DDBJ databases">
        <authorList>
            <person name="Gilroy R."/>
        </authorList>
    </citation>
    <scope>NUCLEOTIDE SEQUENCE</scope>
    <source>
        <strain evidence="12">ChiGjej2B2-19336</strain>
    </source>
</reference>
<proteinExistence type="predicted"/>
<protein>
    <recommendedName>
        <fullName evidence="5 9">Riboflavin synthase</fullName>
        <ecNumber evidence="4 9">2.5.1.9</ecNumber>
    </recommendedName>
</protein>
<name>A0A921AVA3_9BACT</name>
<evidence type="ECO:0000256" key="10">
    <source>
        <dbReference type="PROSITE-ProRule" id="PRU00524"/>
    </source>
</evidence>
<evidence type="ECO:0000313" key="13">
    <source>
        <dbReference type="Proteomes" id="UP000698963"/>
    </source>
</evidence>
<dbReference type="PANTHER" id="PTHR21098:SF12">
    <property type="entry name" value="RIBOFLAVIN SYNTHASE"/>
    <property type="match status" value="1"/>
</dbReference>
<dbReference type="InterPro" id="IPR023366">
    <property type="entry name" value="ATP_synth_asu-like_sf"/>
</dbReference>
<dbReference type="SUPFAM" id="SSF63380">
    <property type="entry name" value="Riboflavin synthase domain-like"/>
    <property type="match status" value="2"/>
</dbReference>
<accession>A0A921AVA3</accession>
<dbReference type="PANTHER" id="PTHR21098">
    <property type="entry name" value="RIBOFLAVIN SYNTHASE ALPHA CHAIN"/>
    <property type="match status" value="1"/>
</dbReference>
<dbReference type="AlphaFoldDB" id="A0A921AVA3"/>
<dbReference type="EMBL" id="DYZA01000034">
    <property type="protein sequence ID" value="HJD96388.1"/>
    <property type="molecule type" value="Genomic_DNA"/>
</dbReference>
<dbReference type="Gene3D" id="2.40.30.20">
    <property type="match status" value="2"/>
</dbReference>
<evidence type="ECO:0000256" key="4">
    <source>
        <dbReference type="ARBA" id="ARBA00012827"/>
    </source>
</evidence>
<dbReference type="PROSITE" id="PS51177">
    <property type="entry name" value="LUMAZINE_BIND"/>
    <property type="match status" value="2"/>
</dbReference>
<dbReference type="Pfam" id="PF00677">
    <property type="entry name" value="Lum_binding"/>
    <property type="match status" value="2"/>
</dbReference>
<evidence type="ECO:0000256" key="8">
    <source>
        <dbReference type="ARBA" id="ARBA00022737"/>
    </source>
</evidence>
<evidence type="ECO:0000256" key="7">
    <source>
        <dbReference type="ARBA" id="ARBA00022679"/>
    </source>
</evidence>